<gene>
    <name evidence="3" type="ORF">HF690_12960</name>
</gene>
<feature type="chain" id="PRO_5032558591" evidence="2">
    <location>
        <begin position="32"/>
        <end position="95"/>
    </location>
</feature>
<keyword evidence="2" id="KW-0732">Signal</keyword>
<evidence type="ECO:0000256" key="2">
    <source>
        <dbReference type="SAM" id="SignalP"/>
    </source>
</evidence>
<feature type="compositionally biased region" description="Basic and acidic residues" evidence="1">
    <location>
        <begin position="69"/>
        <end position="95"/>
    </location>
</feature>
<proteinExistence type="predicted"/>
<dbReference type="AlphaFoldDB" id="A0A846ZQU2"/>
<dbReference type="Proteomes" id="UP000541636">
    <property type="component" value="Unassembled WGS sequence"/>
</dbReference>
<sequence>MKKSGLMGCLGFSGALAIAFVMMGFTTTASAMQTCQMCNEQYQFCIASGGSSTTCWTCNNPTCPPPLSAKDKPAAKDHALATRAKDRRRDHASAK</sequence>
<organism evidence="3 4">
    <name type="scientific">Oleiagrimonas citrea</name>
    <dbReference type="NCBI Taxonomy" id="1665687"/>
    <lineage>
        <taxon>Bacteria</taxon>
        <taxon>Pseudomonadati</taxon>
        <taxon>Pseudomonadota</taxon>
        <taxon>Gammaproteobacteria</taxon>
        <taxon>Lysobacterales</taxon>
        <taxon>Rhodanobacteraceae</taxon>
        <taxon>Oleiagrimonas</taxon>
    </lineage>
</organism>
<protein>
    <submittedName>
        <fullName evidence="3">Uncharacterized protein</fullName>
    </submittedName>
</protein>
<dbReference type="EMBL" id="JAAZQD010000005">
    <property type="protein sequence ID" value="NKZ39859.1"/>
    <property type="molecule type" value="Genomic_DNA"/>
</dbReference>
<evidence type="ECO:0000256" key="1">
    <source>
        <dbReference type="SAM" id="MobiDB-lite"/>
    </source>
</evidence>
<keyword evidence="4" id="KW-1185">Reference proteome</keyword>
<dbReference type="RefSeq" id="WP_168609739.1">
    <property type="nucleotide sequence ID" value="NZ_JAAZQD010000005.1"/>
</dbReference>
<comment type="caution">
    <text evidence="3">The sequence shown here is derived from an EMBL/GenBank/DDBJ whole genome shotgun (WGS) entry which is preliminary data.</text>
</comment>
<feature type="region of interest" description="Disordered" evidence="1">
    <location>
        <begin position="66"/>
        <end position="95"/>
    </location>
</feature>
<evidence type="ECO:0000313" key="4">
    <source>
        <dbReference type="Proteomes" id="UP000541636"/>
    </source>
</evidence>
<evidence type="ECO:0000313" key="3">
    <source>
        <dbReference type="EMBL" id="NKZ39859.1"/>
    </source>
</evidence>
<reference evidence="3 4" key="1">
    <citation type="journal article" date="2017" name="Int. J. Syst. Evol. Microbiol.">
        <title>Oleiagrimonas citrea sp. nov., a marine bacterium isolated from tidal flat sediment and emended description of the genus Oleiagrimonas Fang et al. 2015 and Oleiagrimonas soli.</title>
        <authorList>
            <person name="Yang S.H."/>
            <person name="Seo H.S."/>
            <person name="Seong C.N."/>
            <person name="Kwon K.K."/>
        </authorList>
    </citation>
    <scope>NUCLEOTIDE SEQUENCE [LARGE SCALE GENOMIC DNA]</scope>
    <source>
        <strain evidence="3 4">MEBiC09124</strain>
    </source>
</reference>
<name>A0A846ZQU2_9GAMM</name>
<accession>A0A846ZQU2</accession>
<feature type="signal peptide" evidence="2">
    <location>
        <begin position="1"/>
        <end position="31"/>
    </location>
</feature>